<dbReference type="EMBL" id="CP006721">
    <property type="protein sequence ID" value="AGX44577.1"/>
    <property type="molecule type" value="Genomic_DNA"/>
</dbReference>
<dbReference type="PANTHER" id="PTHR43567:SF1">
    <property type="entry name" value="FLAVOREDOXIN"/>
    <property type="match status" value="1"/>
</dbReference>
<dbReference type="AlphaFoldDB" id="U5MYL7"/>
<evidence type="ECO:0000256" key="1">
    <source>
        <dbReference type="ARBA" id="ARBA00001917"/>
    </source>
</evidence>
<dbReference type="InterPro" id="IPR052174">
    <property type="entry name" value="Flavoredoxin"/>
</dbReference>
<keyword evidence="2" id="KW-0285">Flavoprotein</keyword>
<dbReference type="InterPro" id="IPR002563">
    <property type="entry name" value="Flavin_Rdtase-like_dom"/>
</dbReference>
<dbReference type="GO" id="GO:0016646">
    <property type="term" value="F:oxidoreductase activity, acting on the CH-NH group of donors, NAD or NADP as acceptor"/>
    <property type="evidence" value="ECO:0007669"/>
    <property type="project" value="UniProtKB-ARBA"/>
</dbReference>
<dbReference type="RefSeq" id="WP_022748115.1">
    <property type="nucleotide sequence ID" value="NC_022571.1"/>
</dbReference>
<reference evidence="5 6" key="1">
    <citation type="journal article" date="2013" name="Genome Announc.">
        <title>Complete Genome Sequence of the Solvent Producer Clostridium saccharobutylicum NCP262 (DSM 13864).</title>
        <authorList>
            <person name="Poehlein A."/>
            <person name="Hartwich K."/>
            <person name="Krabben P."/>
            <person name="Ehrenreich A."/>
            <person name="Liebl W."/>
            <person name="Durre P."/>
            <person name="Gottschalk G."/>
            <person name="Daniel R."/>
        </authorList>
    </citation>
    <scope>NUCLEOTIDE SEQUENCE [LARGE SCALE GENOMIC DNA]</scope>
    <source>
        <strain evidence="5">DSM 13864</strain>
    </source>
</reference>
<comment type="similarity">
    <text evidence="3">Belongs to the flavoredoxin family.</text>
</comment>
<sequence length="190" mass="20828">MMKDLGPSGANYGHPMPVLMVGTYDKNGTVDVMNLHWCTMSEGGHLTLCLGESKKTHENIKKMGAFTVALVNPSLMKEADYFGIMSGYRVPDKFARTGLNAVKSAHINAPIIEGSPLVYECELSEIVKTGHFHAVIGKIINVVADESVLDKNGRLDAKKTEMVLFDSFSNNYVTLGEKAGEAWKEGRKYV</sequence>
<evidence type="ECO:0000313" key="5">
    <source>
        <dbReference type="EMBL" id="AGX44577.1"/>
    </source>
</evidence>
<dbReference type="Gene3D" id="2.30.110.10">
    <property type="entry name" value="Electron Transport, Fmn-binding Protein, Chain A"/>
    <property type="match status" value="1"/>
</dbReference>
<gene>
    <name evidence="5" type="ORF">CLSA_c36160</name>
</gene>
<evidence type="ECO:0000313" key="6">
    <source>
        <dbReference type="Proteomes" id="UP000017118"/>
    </source>
</evidence>
<dbReference type="Proteomes" id="UP000017118">
    <property type="component" value="Chromosome"/>
</dbReference>
<organism evidence="5 6">
    <name type="scientific">Clostridium saccharobutylicum DSM 13864</name>
    <dbReference type="NCBI Taxonomy" id="1345695"/>
    <lineage>
        <taxon>Bacteria</taxon>
        <taxon>Bacillati</taxon>
        <taxon>Bacillota</taxon>
        <taxon>Clostridia</taxon>
        <taxon>Eubacteriales</taxon>
        <taxon>Clostridiaceae</taxon>
        <taxon>Clostridium</taxon>
    </lineage>
</organism>
<keyword evidence="6" id="KW-1185">Reference proteome</keyword>
<dbReference type="GO" id="GO:0010181">
    <property type="term" value="F:FMN binding"/>
    <property type="evidence" value="ECO:0007669"/>
    <property type="project" value="InterPro"/>
</dbReference>
<comment type="cofactor">
    <cofactor evidence="1">
        <name>FMN</name>
        <dbReference type="ChEBI" id="CHEBI:58210"/>
    </cofactor>
</comment>
<dbReference type="Pfam" id="PF01613">
    <property type="entry name" value="Flavin_Reduct"/>
    <property type="match status" value="1"/>
</dbReference>
<dbReference type="GeneID" id="55475935"/>
<evidence type="ECO:0000256" key="3">
    <source>
        <dbReference type="ARBA" id="ARBA00038054"/>
    </source>
</evidence>
<dbReference type="InterPro" id="IPR012349">
    <property type="entry name" value="Split_barrel_FMN-bd"/>
</dbReference>
<dbReference type="OrthoDB" id="9806228at2"/>
<name>U5MYL7_CLOSA</name>
<dbReference type="KEGG" id="csb:CLSA_c36160"/>
<evidence type="ECO:0000256" key="2">
    <source>
        <dbReference type="ARBA" id="ARBA00022630"/>
    </source>
</evidence>
<dbReference type="SUPFAM" id="SSF50475">
    <property type="entry name" value="FMN-binding split barrel"/>
    <property type="match status" value="1"/>
</dbReference>
<dbReference type="PANTHER" id="PTHR43567">
    <property type="entry name" value="FLAVOREDOXIN-RELATED-RELATED"/>
    <property type="match status" value="1"/>
</dbReference>
<evidence type="ECO:0000259" key="4">
    <source>
        <dbReference type="SMART" id="SM00903"/>
    </source>
</evidence>
<protein>
    <submittedName>
        <fullName evidence="5">Flavin reductase</fullName>
    </submittedName>
</protein>
<dbReference type="HOGENOM" id="CLU_059021_5_5_9"/>
<feature type="domain" description="Flavin reductase like" evidence="4">
    <location>
        <begin position="12"/>
        <end position="154"/>
    </location>
</feature>
<dbReference type="SMART" id="SM00903">
    <property type="entry name" value="Flavin_Reduct"/>
    <property type="match status" value="1"/>
</dbReference>
<dbReference type="PATRIC" id="fig|1345695.10.peg.1295"/>
<accession>U5MYL7</accession>
<proteinExistence type="inferred from homology"/>
<dbReference type="eggNOG" id="COG1853">
    <property type="taxonomic scope" value="Bacteria"/>
</dbReference>